<organism evidence="1 2">
    <name type="scientific">Dryococelus australis</name>
    <dbReference type="NCBI Taxonomy" id="614101"/>
    <lineage>
        <taxon>Eukaryota</taxon>
        <taxon>Metazoa</taxon>
        <taxon>Ecdysozoa</taxon>
        <taxon>Arthropoda</taxon>
        <taxon>Hexapoda</taxon>
        <taxon>Insecta</taxon>
        <taxon>Pterygota</taxon>
        <taxon>Neoptera</taxon>
        <taxon>Polyneoptera</taxon>
        <taxon>Phasmatodea</taxon>
        <taxon>Verophasmatodea</taxon>
        <taxon>Anareolatae</taxon>
        <taxon>Phasmatidae</taxon>
        <taxon>Eurycanthinae</taxon>
        <taxon>Dryococelus</taxon>
    </lineage>
</organism>
<protein>
    <recommendedName>
        <fullName evidence="3">Transposase</fullName>
    </recommendedName>
</protein>
<evidence type="ECO:0000313" key="1">
    <source>
        <dbReference type="EMBL" id="KAJ8896926.1"/>
    </source>
</evidence>
<sequence length="149" mass="16846">MKHGFSSTVQKQNTKVKNGTLKTLLHHNNLSISKLKIKLMFICFLITRGSCTWNSCIMDELSIKHCIGKSIRPAIRCTWMLHHDSVTCHTTISVNEFLAERNLPVIPQSPYSPDLSPCDLFVYIHQAQNPLESAILALWITSNRAKPTS</sequence>
<dbReference type="EMBL" id="JARBHB010000001">
    <property type="protein sequence ID" value="KAJ8896926.1"/>
    <property type="molecule type" value="Genomic_DNA"/>
</dbReference>
<name>A0ABQ9IJQ8_9NEOP</name>
<proteinExistence type="predicted"/>
<keyword evidence="2" id="KW-1185">Reference proteome</keyword>
<evidence type="ECO:0008006" key="3">
    <source>
        <dbReference type="Google" id="ProtNLM"/>
    </source>
</evidence>
<evidence type="ECO:0000313" key="2">
    <source>
        <dbReference type="Proteomes" id="UP001159363"/>
    </source>
</evidence>
<dbReference type="Gene3D" id="3.30.420.10">
    <property type="entry name" value="Ribonuclease H-like superfamily/Ribonuclease H"/>
    <property type="match status" value="1"/>
</dbReference>
<reference evidence="1 2" key="1">
    <citation type="submission" date="2023-02" db="EMBL/GenBank/DDBJ databases">
        <title>LHISI_Scaffold_Assembly.</title>
        <authorList>
            <person name="Stuart O.P."/>
            <person name="Cleave R."/>
            <person name="Magrath M.J.L."/>
            <person name="Mikheyev A.S."/>
        </authorList>
    </citation>
    <scope>NUCLEOTIDE SEQUENCE [LARGE SCALE GENOMIC DNA]</scope>
    <source>
        <strain evidence="1">Daus_M_001</strain>
        <tissue evidence="1">Leg muscle</tissue>
    </source>
</reference>
<accession>A0ABQ9IJQ8</accession>
<dbReference type="Proteomes" id="UP001159363">
    <property type="component" value="Chromosome 1"/>
</dbReference>
<comment type="caution">
    <text evidence="1">The sequence shown here is derived from an EMBL/GenBank/DDBJ whole genome shotgun (WGS) entry which is preliminary data.</text>
</comment>
<dbReference type="InterPro" id="IPR036397">
    <property type="entry name" value="RNaseH_sf"/>
</dbReference>
<gene>
    <name evidence="1" type="ORF">PR048_002272</name>
</gene>